<reference evidence="3" key="1">
    <citation type="submission" date="2021-01" db="EMBL/GenBank/DDBJ databases">
        <title>Whole genome shotgun sequence of Virgisporangium aurantiacum NBRC 16421.</title>
        <authorList>
            <person name="Komaki H."/>
            <person name="Tamura T."/>
        </authorList>
    </citation>
    <scope>NUCLEOTIDE SEQUENCE</scope>
    <source>
        <strain evidence="3">NBRC 16421</strain>
    </source>
</reference>
<dbReference type="InterPro" id="IPR025158">
    <property type="entry name" value="Mg_chelat-rel_C"/>
</dbReference>
<organism evidence="3 4">
    <name type="scientific">Virgisporangium aurantiacum</name>
    <dbReference type="NCBI Taxonomy" id="175570"/>
    <lineage>
        <taxon>Bacteria</taxon>
        <taxon>Bacillati</taxon>
        <taxon>Actinomycetota</taxon>
        <taxon>Actinomycetes</taxon>
        <taxon>Micromonosporales</taxon>
        <taxon>Micromonosporaceae</taxon>
        <taxon>Virgisporangium</taxon>
    </lineage>
</organism>
<dbReference type="Pfam" id="PF13335">
    <property type="entry name" value="Mg_chelatase_C"/>
    <property type="match status" value="1"/>
</dbReference>
<keyword evidence="4" id="KW-1185">Reference proteome</keyword>
<accession>A0A8J4E4M4</accession>
<evidence type="ECO:0000313" key="4">
    <source>
        <dbReference type="Proteomes" id="UP000612585"/>
    </source>
</evidence>
<name>A0A8J4E4M4_9ACTN</name>
<evidence type="ECO:0000259" key="2">
    <source>
        <dbReference type="Pfam" id="PF13335"/>
    </source>
</evidence>
<dbReference type="AlphaFoldDB" id="A0A8J4E4M4"/>
<protein>
    <recommendedName>
        <fullName evidence="2">Mg chelatase-related protein C-terminal domain-containing protein</fullName>
    </recommendedName>
</protein>
<dbReference type="SUPFAM" id="SSF101447">
    <property type="entry name" value="Formin homology 2 domain (FH2 domain)"/>
    <property type="match status" value="1"/>
</dbReference>
<gene>
    <name evidence="3" type="ORF">Vau01_095960</name>
</gene>
<feature type="compositionally biased region" description="Low complexity" evidence="1">
    <location>
        <begin position="102"/>
        <end position="112"/>
    </location>
</feature>
<proteinExistence type="predicted"/>
<feature type="compositionally biased region" description="Pro residues" evidence="1">
    <location>
        <begin position="113"/>
        <end position="127"/>
    </location>
</feature>
<feature type="domain" description="Mg chelatase-related protein C-terminal" evidence="2">
    <location>
        <begin position="239"/>
        <end position="335"/>
    </location>
</feature>
<dbReference type="EMBL" id="BOPG01000075">
    <property type="protein sequence ID" value="GIJ62080.1"/>
    <property type="molecule type" value="Genomic_DNA"/>
</dbReference>
<evidence type="ECO:0000256" key="1">
    <source>
        <dbReference type="SAM" id="MobiDB-lite"/>
    </source>
</evidence>
<evidence type="ECO:0000313" key="3">
    <source>
        <dbReference type="EMBL" id="GIJ62080.1"/>
    </source>
</evidence>
<sequence>MSIEDALRTILHQAIAAHPARLARTQPTSSEAEQHRADGAYRAYLRCIAAILAAHDEPAPGAPAGSTTPGPVLDALDAVLSRAAAVDVPDLDAAQRAVHAVAATQPAAAHRPAPQPMSAPMSTPTPAPVSMQDRILGTLTDIAQRGGWQVSIQPQYANTGRVYITAAGTFAVQVELAYQFDTGSWQHGGDCDCPPARRLAYLRRLTPLLHRTELRVILPPPPPPPPPPPAAVGAETRAGETTSTVAARVAAARGEAVDRWARYGFATNHDAATGAMRSDLAGRWTAQLTAVRARPDAARLTFDDAVQVLAVAWTLADLAERAEPDEDDIAEAVGLHGIQLLDGQARS</sequence>
<feature type="region of interest" description="Disordered" evidence="1">
    <location>
        <begin position="102"/>
        <end position="128"/>
    </location>
</feature>
<dbReference type="Proteomes" id="UP000612585">
    <property type="component" value="Unassembled WGS sequence"/>
</dbReference>
<comment type="caution">
    <text evidence="3">The sequence shown here is derived from an EMBL/GenBank/DDBJ whole genome shotgun (WGS) entry which is preliminary data.</text>
</comment>
<dbReference type="RefSeq" id="WP_204007485.1">
    <property type="nucleotide sequence ID" value="NZ_BOPG01000075.1"/>
</dbReference>